<keyword evidence="1" id="KW-1277">Toxin-antitoxin system</keyword>
<evidence type="ECO:0000313" key="4">
    <source>
        <dbReference type="EMBL" id="RHC08544.1"/>
    </source>
</evidence>
<dbReference type="EMBL" id="CABHNB010000011">
    <property type="protein sequence ID" value="VUW95623.1"/>
    <property type="molecule type" value="Genomic_DNA"/>
</dbReference>
<organism evidence="2 8">
    <name type="scientific">Blautia obeum</name>
    <dbReference type="NCBI Taxonomy" id="40520"/>
    <lineage>
        <taxon>Bacteria</taxon>
        <taxon>Bacillati</taxon>
        <taxon>Bacillota</taxon>
        <taxon>Clostridia</taxon>
        <taxon>Lachnospirales</taxon>
        <taxon>Lachnospiraceae</taxon>
        <taxon>Blautia</taxon>
    </lineage>
</organism>
<dbReference type="InterPro" id="IPR007712">
    <property type="entry name" value="RelE/ParE_toxin"/>
</dbReference>
<evidence type="ECO:0000313" key="9">
    <source>
        <dbReference type="Proteomes" id="UP000265808"/>
    </source>
</evidence>
<proteinExistence type="predicted"/>
<dbReference type="Proteomes" id="UP000095413">
    <property type="component" value="Unassembled WGS sequence"/>
</dbReference>
<name>A0A174RE66_9FIRM</name>
<dbReference type="RefSeq" id="WP_055056593.1">
    <property type="nucleotide sequence ID" value="NZ_CABHNB010000011.1"/>
</dbReference>
<evidence type="ECO:0000313" key="2">
    <source>
        <dbReference type="EMBL" id="CUP83792.1"/>
    </source>
</evidence>
<dbReference type="Proteomes" id="UP000283928">
    <property type="component" value="Unassembled WGS sequence"/>
</dbReference>
<evidence type="ECO:0000313" key="3">
    <source>
        <dbReference type="EMBL" id="RGR44851.1"/>
    </source>
</evidence>
<keyword evidence="13" id="KW-1185">Reference proteome</keyword>
<dbReference type="EMBL" id="QSKO01000033">
    <property type="protein sequence ID" value="RHE70112.1"/>
    <property type="molecule type" value="Genomic_DNA"/>
</dbReference>
<evidence type="ECO:0000313" key="8">
    <source>
        <dbReference type="Proteomes" id="UP000095413"/>
    </source>
</evidence>
<evidence type="ECO:0000256" key="1">
    <source>
        <dbReference type="ARBA" id="ARBA00022649"/>
    </source>
</evidence>
<dbReference type="Proteomes" id="UP000409147">
    <property type="component" value="Unassembled WGS sequence"/>
</dbReference>
<dbReference type="OrthoDB" id="1823658at2"/>
<dbReference type="EMBL" id="QROE01000003">
    <property type="protein sequence ID" value="RHK95808.1"/>
    <property type="molecule type" value="Genomic_DNA"/>
</dbReference>
<evidence type="ECO:0000313" key="5">
    <source>
        <dbReference type="EMBL" id="RHE70112.1"/>
    </source>
</evidence>
<evidence type="ECO:0000313" key="10">
    <source>
        <dbReference type="Proteomes" id="UP000283928"/>
    </source>
</evidence>
<reference evidence="9 10" key="2">
    <citation type="submission" date="2018-08" db="EMBL/GenBank/DDBJ databases">
        <title>A genome reference for cultivated species of the human gut microbiota.</title>
        <authorList>
            <person name="Zou Y."/>
            <person name="Xue W."/>
            <person name="Luo G."/>
        </authorList>
    </citation>
    <scope>NUCLEOTIDE SEQUENCE [LARGE SCALE GENOMIC DNA]</scope>
    <source>
        <strain evidence="3 12">AF25-21</strain>
        <strain evidence="6 11">AF39-4</strain>
        <strain evidence="5 10">AM27-32LB</strain>
        <strain evidence="4 9">AM37-4AC</strain>
    </source>
</reference>
<gene>
    <name evidence="6" type="ORF">DW040_08310</name>
    <name evidence="5" type="ORF">DW723_15560</name>
    <name evidence="4" type="ORF">DW859_06630</name>
    <name evidence="3" type="ORF">DWY46_17940</name>
    <name evidence="2" type="ORF">ERS852533_02727</name>
    <name evidence="7" type="ORF">ROSSTS7063_00707</name>
</gene>
<dbReference type="Proteomes" id="UP000265808">
    <property type="component" value="Unassembled WGS sequence"/>
</dbReference>
<reference evidence="2 8" key="1">
    <citation type="submission" date="2015-09" db="EMBL/GenBank/DDBJ databases">
        <authorList>
            <consortium name="Pathogen Informatics"/>
        </authorList>
    </citation>
    <scope>NUCLEOTIDE SEQUENCE [LARGE SCALE GENOMIC DNA]</scope>
    <source>
        <strain evidence="2 8">2789STDY5834921</strain>
    </source>
</reference>
<dbReference type="EMBL" id="QRUH01000024">
    <property type="protein sequence ID" value="RGR44851.1"/>
    <property type="molecule type" value="Genomic_DNA"/>
</dbReference>
<protein>
    <submittedName>
        <fullName evidence="2">Plasmid stabilisation system protein</fullName>
    </submittedName>
    <submittedName>
        <fullName evidence="3">Type II toxin-antitoxin system RelE/ParE family toxin</fullName>
    </submittedName>
</protein>
<dbReference type="AlphaFoldDB" id="A0A174RE66"/>
<dbReference type="Gene3D" id="3.30.2310.20">
    <property type="entry name" value="RelE-like"/>
    <property type="match status" value="1"/>
</dbReference>
<sequence length="113" mass="13532">MENKKYKVVIAQSGKLDVKEKKKYILQQFKYREYAENFSKKIKKAVLALDTLPTGYNTTGFRYRGYDIYMKPCESYLLFYTVDEAVKTVTVLRVMQDGMDWQYIINRWLRENA</sequence>
<dbReference type="Proteomes" id="UP000284267">
    <property type="component" value="Unassembled WGS sequence"/>
</dbReference>
<dbReference type="EMBL" id="QSHL01000003">
    <property type="protein sequence ID" value="RHC08544.1"/>
    <property type="molecule type" value="Genomic_DNA"/>
</dbReference>
<dbReference type="InterPro" id="IPR035093">
    <property type="entry name" value="RelE/ParE_toxin_dom_sf"/>
</dbReference>
<evidence type="ECO:0000313" key="7">
    <source>
        <dbReference type="EMBL" id="VUW95623.1"/>
    </source>
</evidence>
<dbReference type="Pfam" id="PF05016">
    <property type="entry name" value="ParE_toxin"/>
    <property type="match status" value="1"/>
</dbReference>
<accession>A0A174RE66</accession>
<reference evidence="7 13" key="3">
    <citation type="submission" date="2019-07" db="EMBL/GenBank/DDBJ databases">
        <authorList>
            <person name="Hibberd C M."/>
            <person name="Gehrig L. J."/>
            <person name="Chang H.-W."/>
            <person name="Venkatesh S."/>
        </authorList>
    </citation>
    <scope>NUCLEOTIDE SEQUENCE [LARGE SCALE GENOMIC DNA]</scope>
    <source>
        <strain evidence="7">Ruminococcus_obeum_SSTS_Bg7063</strain>
    </source>
</reference>
<dbReference type="Proteomes" id="UP000285839">
    <property type="component" value="Unassembled WGS sequence"/>
</dbReference>
<evidence type="ECO:0000313" key="12">
    <source>
        <dbReference type="Proteomes" id="UP000285839"/>
    </source>
</evidence>
<evidence type="ECO:0000313" key="11">
    <source>
        <dbReference type="Proteomes" id="UP000284267"/>
    </source>
</evidence>
<evidence type="ECO:0000313" key="13">
    <source>
        <dbReference type="Proteomes" id="UP000409147"/>
    </source>
</evidence>
<dbReference type="EMBL" id="CZBA01000018">
    <property type="protein sequence ID" value="CUP83792.1"/>
    <property type="molecule type" value="Genomic_DNA"/>
</dbReference>
<evidence type="ECO:0000313" key="6">
    <source>
        <dbReference type="EMBL" id="RHK95808.1"/>
    </source>
</evidence>